<dbReference type="GO" id="GO:0006355">
    <property type="term" value="P:regulation of DNA-templated transcription"/>
    <property type="evidence" value="ECO:0007669"/>
    <property type="project" value="InterPro"/>
</dbReference>
<keyword evidence="2" id="KW-0067">ATP-binding</keyword>
<protein>
    <submittedName>
        <fullName evidence="10">Response regulator</fullName>
    </submittedName>
</protein>
<dbReference type="PROSITE" id="PS50110">
    <property type="entry name" value="RESPONSE_REGULATORY"/>
    <property type="match status" value="1"/>
</dbReference>
<evidence type="ECO:0000313" key="10">
    <source>
        <dbReference type="EMBL" id="MZR12624.1"/>
    </source>
</evidence>
<feature type="domain" description="Sigma-54 factor interaction" evidence="8">
    <location>
        <begin position="170"/>
        <end position="384"/>
    </location>
</feature>
<accession>A0A845M7S6</accession>
<evidence type="ECO:0000256" key="4">
    <source>
        <dbReference type="ARBA" id="ARBA00023015"/>
    </source>
</evidence>
<evidence type="ECO:0000259" key="8">
    <source>
        <dbReference type="PROSITE" id="PS50045"/>
    </source>
</evidence>
<keyword evidence="5" id="KW-0804">Transcription</keyword>
<dbReference type="InterPro" id="IPR011006">
    <property type="entry name" value="CheY-like_superfamily"/>
</dbReference>
<evidence type="ECO:0000256" key="7">
    <source>
        <dbReference type="SAM" id="MobiDB-lite"/>
    </source>
</evidence>
<feature type="domain" description="Response regulatory" evidence="9">
    <location>
        <begin position="15"/>
        <end position="129"/>
    </location>
</feature>
<comment type="caution">
    <text evidence="6">Lacks conserved residue(s) required for the propagation of feature annotation.</text>
</comment>
<dbReference type="GO" id="GO:0005524">
    <property type="term" value="F:ATP binding"/>
    <property type="evidence" value="ECO:0007669"/>
    <property type="project" value="UniProtKB-KW"/>
</dbReference>
<dbReference type="SUPFAM" id="SSF52172">
    <property type="entry name" value="CheY-like"/>
    <property type="match status" value="1"/>
</dbReference>
<dbReference type="Pfam" id="PF25601">
    <property type="entry name" value="AAA_lid_14"/>
    <property type="match status" value="1"/>
</dbReference>
<evidence type="ECO:0000256" key="3">
    <source>
        <dbReference type="ARBA" id="ARBA00023012"/>
    </source>
</evidence>
<dbReference type="SUPFAM" id="SSF52540">
    <property type="entry name" value="P-loop containing nucleoside triphosphate hydrolases"/>
    <property type="match status" value="1"/>
</dbReference>
<dbReference type="Gene3D" id="1.10.10.60">
    <property type="entry name" value="Homeodomain-like"/>
    <property type="match status" value="1"/>
</dbReference>
<dbReference type="Proteomes" id="UP000467322">
    <property type="component" value="Unassembled WGS sequence"/>
</dbReference>
<keyword evidence="3" id="KW-0902">Two-component regulatory system</keyword>
<dbReference type="InterPro" id="IPR058031">
    <property type="entry name" value="AAA_lid_NorR"/>
</dbReference>
<dbReference type="RefSeq" id="WP_235917123.1">
    <property type="nucleotide sequence ID" value="NZ_WTUX01000010.1"/>
</dbReference>
<dbReference type="InterPro" id="IPR003593">
    <property type="entry name" value="AAA+_ATPase"/>
</dbReference>
<dbReference type="Gene3D" id="1.10.8.60">
    <property type="match status" value="1"/>
</dbReference>
<dbReference type="InterPro" id="IPR009057">
    <property type="entry name" value="Homeodomain-like_sf"/>
</dbReference>
<dbReference type="CDD" id="cd00009">
    <property type="entry name" value="AAA"/>
    <property type="match status" value="1"/>
</dbReference>
<gene>
    <name evidence="10" type="ORF">GQE99_06270</name>
</gene>
<feature type="region of interest" description="Disordered" evidence="7">
    <location>
        <begin position="139"/>
        <end position="169"/>
    </location>
</feature>
<name>A0A845M7S6_9RHOB</name>
<evidence type="ECO:0000256" key="2">
    <source>
        <dbReference type="ARBA" id="ARBA00022840"/>
    </source>
</evidence>
<dbReference type="SUPFAM" id="SSF46689">
    <property type="entry name" value="Homeodomain-like"/>
    <property type="match status" value="1"/>
</dbReference>
<dbReference type="SMART" id="SM00382">
    <property type="entry name" value="AAA"/>
    <property type="match status" value="1"/>
</dbReference>
<dbReference type="InterPro" id="IPR002197">
    <property type="entry name" value="HTH_Fis"/>
</dbReference>
<dbReference type="PANTHER" id="PTHR32071">
    <property type="entry name" value="TRANSCRIPTIONAL REGULATORY PROTEIN"/>
    <property type="match status" value="1"/>
</dbReference>
<comment type="caution">
    <text evidence="10">The sequence shown here is derived from an EMBL/GenBank/DDBJ whole genome shotgun (WGS) entry which is preliminary data.</text>
</comment>
<dbReference type="Gene3D" id="3.40.50.300">
    <property type="entry name" value="P-loop containing nucleotide triphosphate hydrolases"/>
    <property type="match status" value="1"/>
</dbReference>
<sequence length="475" mass="50923">MTEAHHGIRPAATRGTAIVLSNPGAQDLYPAEAFAAAGFDMHLASTPEDARTLCDAHSPSVVVMPLRLAGQSMIPYMKRCKDMVGTAVLVIADNHQIDEAAEAMREGADDCLFLPFSTARLTRALKAVLSGELVHHLPLEPRDTQPATPERWTTLDGDAGTETGASPDGLIAQCPEMRRLVARVATIADAHEPVLIHGEVGTGKSAFARAIHARSRRAEGPLVTVDCAGTDQSGLERLIFDDAPGSARVAAVGGTLVLDRIDEMPLDLQGRLLPLLKPCDERDASVPDIRIIATLAGAPSQALAAKRLRRDVYYLLNVITFALPPLRLREGDVGRILSAKIAEISRRLDRAPPTIDSEALTLLTGYHWPGNLSELVGWLRGALITCGDRIGPHDLPPELHMYRAGATLVRDGSEPPQDASFASLVGQRLADIERAVIEATIQAEGGSVPRAARVLDVSPSTIYRKRDGWSRESSG</sequence>
<dbReference type="InterPro" id="IPR027417">
    <property type="entry name" value="P-loop_NTPase"/>
</dbReference>
<dbReference type="EMBL" id="WTUX01000010">
    <property type="protein sequence ID" value="MZR12624.1"/>
    <property type="molecule type" value="Genomic_DNA"/>
</dbReference>
<proteinExistence type="predicted"/>
<keyword evidence="4" id="KW-0805">Transcription regulation</keyword>
<dbReference type="Pfam" id="PF00158">
    <property type="entry name" value="Sigma54_activat"/>
    <property type="match status" value="1"/>
</dbReference>
<evidence type="ECO:0000256" key="1">
    <source>
        <dbReference type="ARBA" id="ARBA00022741"/>
    </source>
</evidence>
<dbReference type="Gene3D" id="3.40.50.2300">
    <property type="match status" value="1"/>
</dbReference>
<dbReference type="PROSITE" id="PS50045">
    <property type="entry name" value="SIGMA54_INTERACT_4"/>
    <property type="match status" value="1"/>
</dbReference>
<keyword evidence="11" id="KW-1185">Reference proteome</keyword>
<dbReference type="AlphaFoldDB" id="A0A845M7S6"/>
<dbReference type="GO" id="GO:0000160">
    <property type="term" value="P:phosphorelay signal transduction system"/>
    <property type="evidence" value="ECO:0007669"/>
    <property type="project" value="UniProtKB-KW"/>
</dbReference>
<dbReference type="GO" id="GO:0043565">
    <property type="term" value="F:sequence-specific DNA binding"/>
    <property type="evidence" value="ECO:0007669"/>
    <property type="project" value="InterPro"/>
</dbReference>
<dbReference type="InterPro" id="IPR001789">
    <property type="entry name" value="Sig_transdc_resp-reg_receiver"/>
</dbReference>
<evidence type="ECO:0000313" key="11">
    <source>
        <dbReference type="Proteomes" id="UP000467322"/>
    </source>
</evidence>
<dbReference type="Pfam" id="PF02954">
    <property type="entry name" value="HTH_8"/>
    <property type="match status" value="1"/>
</dbReference>
<evidence type="ECO:0000259" key="9">
    <source>
        <dbReference type="PROSITE" id="PS50110"/>
    </source>
</evidence>
<organism evidence="10 11">
    <name type="scientific">Maritimibacter harenae</name>
    <dbReference type="NCBI Taxonomy" id="2606218"/>
    <lineage>
        <taxon>Bacteria</taxon>
        <taxon>Pseudomonadati</taxon>
        <taxon>Pseudomonadota</taxon>
        <taxon>Alphaproteobacteria</taxon>
        <taxon>Rhodobacterales</taxon>
        <taxon>Roseobacteraceae</taxon>
        <taxon>Maritimibacter</taxon>
    </lineage>
</organism>
<evidence type="ECO:0000256" key="5">
    <source>
        <dbReference type="ARBA" id="ARBA00023163"/>
    </source>
</evidence>
<reference evidence="10 11" key="1">
    <citation type="submission" date="2019-12" db="EMBL/GenBank/DDBJ databases">
        <title>Maritimibacter sp. nov. sp. isolated from sea sand.</title>
        <authorList>
            <person name="Kim J."/>
            <person name="Jeong S.E."/>
            <person name="Jung H.S."/>
            <person name="Jeon C.O."/>
        </authorList>
    </citation>
    <scope>NUCLEOTIDE SEQUENCE [LARGE SCALE GENOMIC DNA]</scope>
    <source>
        <strain evidence="10 11">DP07</strain>
    </source>
</reference>
<keyword evidence="1" id="KW-0547">Nucleotide-binding</keyword>
<dbReference type="InterPro" id="IPR002078">
    <property type="entry name" value="Sigma_54_int"/>
</dbReference>
<evidence type="ECO:0000256" key="6">
    <source>
        <dbReference type="PROSITE-ProRule" id="PRU00169"/>
    </source>
</evidence>